<comment type="caution">
    <text evidence="1">The sequence shown here is derived from an EMBL/GenBank/DDBJ whole genome shotgun (WGS) entry which is preliminary data.</text>
</comment>
<keyword evidence="2" id="KW-1185">Reference proteome</keyword>
<sequence>MVQRYARFTRSDVTSTEAVELGRVDVVAAQLSRHLESRTAAIDLVHIHGAGSSAVQTIVSELLFAELGFREEVVLTPEVGLVTRARPDFVYPLGQGRGIVAEVERGGTTTNNHDLKDFWKVHIAPDAHHLFLIVPMANWNAAGKARERPFARVARRIQAFFGDPRREVDVLSAHVFGYGGIGR</sequence>
<gene>
    <name evidence="1" type="ORF">J4035_11550</name>
</gene>
<proteinExistence type="predicted"/>
<evidence type="ECO:0000313" key="2">
    <source>
        <dbReference type="Proteomes" id="UP000678317"/>
    </source>
</evidence>
<evidence type="ECO:0000313" key="1">
    <source>
        <dbReference type="EMBL" id="MBO3085273.1"/>
    </source>
</evidence>
<dbReference type="EMBL" id="JAGFBM010000006">
    <property type="protein sequence ID" value="MBO3085273.1"/>
    <property type="molecule type" value="Genomic_DNA"/>
</dbReference>
<dbReference type="Proteomes" id="UP000678317">
    <property type="component" value="Unassembled WGS sequence"/>
</dbReference>
<organism evidence="1 2">
    <name type="scientific">Cellulomonas fengjieae</name>
    <dbReference type="NCBI Taxonomy" id="2819978"/>
    <lineage>
        <taxon>Bacteria</taxon>
        <taxon>Bacillati</taxon>
        <taxon>Actinomycetota</taxon>
        <taxon>Actinomycetes</taxon>
        <taxon>Micrococcales</taxon>
        <taxon>Cellulomonadaceae</taxon>
        <taxon>Cellulomonas</taxon>
    </lineage>
</organism>
<protein>
    <submittedName>
        <fullName evidence="1">Uncharacterized protein</fullName>
    </submittedName>
</protein>
<accession>A0ABS3SHP4</accession>
<reference evidence="1 2" key="1">
    <citation type="submission" date="2021-03" db="EMBL/GenBank/DDBJ databases">
        <title>novel species in genus Cellulomonas.</title>
        <authorList>
            <person name="Zhang G."/>
        </authorList>
    </citation>
    <scope>NUCLEOTIDE SEQUENCE [LARGE SCALE GENOMIC DNA]</scope>
    <source>
        <strain evidence="2">zg-ZUI188</strain>
    </source>
</reference>
<name>A0ABS3SHP4_9CELL</name>